<proteinExistence type="inferred from homology"/>
<dbReference type="GO" id="GO:0016020">
    <property type="term" value="C:membrane"/>
    <property type="evidence" value="ECO:0007669"/>
    <property type="project" value="UniProtKB-SubCell"/>
</dbReference>
<dbReference type="AlphaFoldDB" id="A0A5S9M6Y1"/>
<dbReference type="PANTHER" id="PTHR43297:SF2">
    <property type="entry name" value="DIPEPTIDE TRANSPORT ATP-BINDING PROTEIN DPPD"/>
    <property type="match status" value="1"/>
</dbReference>
<gene>
    <name evidence="7" type="ORF">BsIDN1_23190</name>
</gene>
<evidence type="ECO:0000259" key="6">
    <source>
        <dbReference type="Pfam" id="PF00005"/>
    </source>
</evidence>
<evidence type="ECO:0000256" key="1">
    <source>
        <dbReference type="ARBA" id="ARBA00004370"/>
    </source>
</evidence>
<evidence type="ECO:0000256" key="2">
    <source>
        <dbReference type="ARBA" id="ARBA00005417"/>
    </source>
</evidence>
<comment type="similarity">
    <text evidence="2">Belongs to the ABC transporter superfamily.</text>
</comment>
<organism evidence="7 8">
    <name type="scientific">Bacillus safensis</name>
    <dbReference type="NCBI Taxonomy" id="561879"/>
    <lineage>
        <taxon>Bacteria</taxon>
        <taxon>Bacillati</taxon>
        <taxon>Bacillota</taxon>
        <taxon>Bacilli</taxon>
        <taxon>Bacillales</taxon>
        <taxon>Bacillaceae</taxon>
        <taxon>Bacillus</taxon>
    </lineage>
</organism>
<name>A0A5S9M6Y1_BACIA</name>
<accession>A0A5S9M6Y1</accession>
<dbReference type="SUPFAM" id="SSF52540">
    <property type="entry name" value="P-loop containing nucleoside triphosphate hydrolases"/>
    <property type="match status" value="1"/>
</dbReference>
<evidence type="ECO:0000256" key="5">
    <source>
        <dbReference type="ARBA" id="ARBA00023136"/>
    </source>
</evidence>
<dbReference type="InterPro" id="IPR003439">
    <property type="entry name" value="ABC_transporter-like_ATP-bd"/>
</dbReference>
<dbReference type="EMBL" id="AP021906">
    <property type="protein sequence ID" value="BBP88701.1"/>
    <property type="molecule type" value="Genomic_DNA"/>
</dbReference>
<protein>
    <recommendedName>
        <fullName evidence="6">ABC transporter domain-containing protein</fullName>
    </recommendedName>
</protein>
<dbReference type="Proteomes" id="UP000464658">
    <property type="component" value="Chromosome"/>
</dbReference>
<feature type="domain" description="ABC transporter" evidence="6">
    <location>
        <begin position="25"/>
        <end position="59"/>
    </location>
</feature>
<keyword evidence="3" id="KW-0813">Transport</keyword>
<evidence type="ECO:0000313" key="7">
    <source>
        <dbReference type="EMBL" id="BBP88701.1"/>
    </source>
</evidence>
<dbReference type="GO" id="GO:0005524">
    <property type="term" value="F:ATP binding"/>
    <property type="evidence" value="ECO:0007669"/>
    <property type="project" value="InterPro"/>
</dbReference>
<evidence type="ECO:0000256" key="4">
    <source>
        <dbReference type="ARBA" id="ARBA00022475"/>
    </source>
</evidence>
<reference evidence="7 8" key="1">
    <citation type="submission" date="2019-12" db="EMBL/GenBank/DDBJ databases">
        <title>Full genome sequence of a Bacillus safensis strain isolated from commercially available natto in Indonesia.</title>
        <authorList>
            <person name="Yoshida M."/>
            <person name="Uomi M."/>
            <person name="Waturangi D."/>
            <person name="Ekaputri J.J."/>
            <person name="Setiamarga D.H.E."/>
        </authorList>
    </citation>
    <scope>NUCLEOTIDE SEQUENCE [LARGE SCALE GENOMIC DNA]</scope>
    <source>
        <strain evidence="7 8">IDN1</strain>
    </source>
</reference>
<evidence type="ECO:0000256" key="3">
    <source>
        <dbReference type="ARBA" id="ARBA00022448"/>
    </source>
</evidence>
<dbReference type="InterPro" id="IPR050388">
    <property type="entry name" value="ABC_Ni/Peptide_Import"/>
</dbReference>
<keyword evidence="4" id="KW-1003">Cell membrane</keyword>
<sequence length="81" mass="8777">MKKVLQIIDLHVSFRTYGGSVQAVRGVNVDVYEKETLAIVGESGCGKSVTSQSIMRLSACIQRASRSGRNLVSRPQLAVII</sequence>
<dbReference type="GO" id="GO:0016887">
    <property type="term" value="F:ATP hydrolysis activity"/>
    <property type="evidence" value="ECO:0007669"/>
    <property type="project" value="InterPro"/>
</dbReference>
<dbReference type="PANTHER" id="PTHR43297">
    <property type="entry name" value="OLIGOPEPTIDE TRANSPORT ATP-BINDING PROTEIN APPD"/>
    <property type="match status" value="1"/>
</dbReference>
<keyword evidence="5" id="KW-0472">Membrane</keyword>
<comment type="subcellular location">
    <subcellularLocation>
        <location evidence="1">Membrane</location>
    </subcellularLocation>
</comment>
<dbReference type="Pfam" id="PF00005">
    <property type="entry name" value="ABC_tran"/>
    <property type="match status" value="1"/>
</dbReference>
<dbReference type="Gene3D" id="3.40.50.300">
    <property type="entry name" value="P-loop containing nucleotide triphosphate hydrolases"/>
    <property type="match status" value="1"/>
</dbReference>
<dbReference type="InterPro" id="IPR027417">
    <property type="entry name" value="P-loop_NTPase"/>
</dbReference>
<evidence type="ECO:0000313" key="8">
    <source>
        <dbReference type="Proteomes" id="UP000464658"/>
    </source>
</evidence>